<dbReference type="GO" id="GO:0048015">
    <property type="term" value="P:phosphatidylinositol-mediated signaling"/>
    <property type="evidence" value="ECO:0007669"/>
    <property type="project" value="TreeGrafter"/>
</dbReference>
<proteinExistence type="inferred from homology"/>
<organism evidence="6 7">
    <name type="scientific">Protopolystoma xenopodis</name>
    <dbReference type="NCBI Taxonomy" id="117903"/>
    <lineage>
        <taxon>Eukaryota</taxon>
        <taxon>Metazoa</taxon>
        <taxon>Spiralia</taxon>
        <taxon>Lophotrochozoa</taxon>
        <taxon>Platyhelminthes</taxon>
        <taxon>Monogenea</taxon>
        <taxon>Polyopisthocotylea</taxon>
        <taxon>Polystomatidea</taxon>
        <taxon>Polystomatidae</taxon>
        <taxon>Protopolystoma</taxon>
    </lineage>
</organism>
<feature type="region of interest" description="Disordered" evidence="4">
    <location>
        <begin position="1"/>
        <end position="27"/>
    </location>
</feature>
<dbReference type="GO" id="GO:0005886">
    <property type="term" value="C:plasma membrane"/>
    <property type="evidence" value="ECO:0007669"/>
    <property type="project" value="TreeGrafter"/>
</dbReference>
<dbReference type="SUPFAM" id="SSF56112">
    <property type="entry name" value="Protein kinase-like (PK-like)"/>
    <property type="match status" value="1"/>
</dbReference>
<comment type="caution">
    <text evidence="6">The sequence shown here is derived from an EMBL/GenBank/DDBJ whole genome shotgun (WGS) entry which is preliminary data.</text>
</comment>
<keyword evidence="2" id="KW-0808">Transferase</keyword>
<dbReference type="GO" id="GO:0005737">
    <property type="term" value="C:cytoplasm"/>
    <property type="evidence" value="ECO:0007669"/>
    <property type="project" value="TreeGrafter"/>
</dbReference>
<dbReference type="PANTHER" id="PTHR10048:SF15">
    <property type="entry name" value="PHOSPHATIDYLINOSITOL 4-KINASE ALPHA"/>
    <property type="match status" value="1"/>
</dbReference>
<dbReference type="Proteomes" id="UP000784294">
    <property type="component" value="Unassembled WGS sequence"/>
</dbReference>
<evidence type="ECO:0000256" key="4">
    <source>
        <dbReference type="SAM" id="MobiDB-lite"/>
    </source>
</evidence>
<name>A0A448WCK7_9PLAT</name>
<keyword evidence="7" id="KW-1185">Reference proteome</keyword>
<evidence type="ECO:0000313" key="6">
    <source>
        <dbReference type="EMBL" id="VEL08470.1"/>
    </source>
</evidence>
<feature type="domain" description="PI3K/PI4K catalytic" evidence="5">
    <location>
        <begin position="39"/>
        <end position="118"/>
    </location>
</feature>
<dbReference type="EMBL" id="CAAALY010004041">
    <property type="protein sequence ID" value="VEL08470.1"/>
    <property type="molecule type" value="Genomic_DNA"/>
</dbReference>
<protein>
    <recommendedName>
        <fullName evidence="5">PI3K/PI4K catalytic domain-containing protein</fullName>
    </recommendedName>
</protein>
<dbReference type="Gene3D" id="3.30.1010.10">
    <property type="entry name" value="Phosphatidylinositol 3-kinase Catalytic Subunit, Chain A, domain 4"/>
    <property type="match status" value="1"/>
</dbReference>
<sequence length="118" mass="13226">MVGLPTTDFRDRRQQQQQQHSKNPACAQTINTASDQTSTPRNHDFSVNDGLALRPTGSQPSQGFLQACIFKVGDDVRQDILALQVIQLFKNIFQRCGLDAFLFPYRVVATSPGHIFFT</sequence>
<evidence type="ECO:0000259" key="5">
    <source>
        <dbReference type="PROSITE" id="PS50290"/>
    </source>
</evidence>
<dbReference type="PROSITE" id="PS50290">
    <property type="entry name" value="PI3_4_KINASE_3"/>
    <property type="match status" value="1"/>
</dbReference>
<keyword evidence="3" id="KW-0418">Kinase</keyword>
<dbReference type="InterPro" id="IPR015433">
    <property type="entry name" value="PI3/4_kinase"/>
</dbReference>
<dbReference type="OrthoDB" id="10264149at2759"/>
<dbReference type="PROSITE" id="PS00915">
    <property type="entry name" value="PI3_4_KINASE_1"/>
    <property type="match status" value="1"/>
</dbReference>
<dbReference type="InterPro" id="IPR000403">
    <property type="entry name" value="PI3/4_kinase_cat_dom"/>
</dbReference>
<dbReference type="GO" id="GO:0004430">
    <property type="term" value="F:1-phosphatidylinositol 4-kinase activity"/>
    <property type="evidence" value="ECO:0007669"/>
    <property type="project" value="TreeGrafter"/>
</dbReference>
<evidence type="ECO:0000313" key="7">
    <source>
        <dbReference type="Proteomes" id="UP000784294"/>
    </source>
</evidence>
<dbReference type="PANTHER" id="PTHR10048">
    <property type="entry name" value="PHOSPHATIDYLINOSITOL KINASE"/>
    <property type="match status" value="1"/>
</dbReference>
<dbReference type="InterPro" id="IPR018936">
    <property type="entry name" value="PI3/4_kinase_CS"/>
</dbReference>
<dbReference type="GO" id="GO:0046854">
    <property type="term" value="P:phosphatidylinositol phosphate biosynthetic process"/>
    <property type="evidence" value="ECO:0007669"/>
    <property type="project" value="InterPro"/>
</dbReference>
<dbReference type="InterPro" id="IPR011009">
    <property type="entry name" value="Kinase-like_dom_sf"/>
</dbReference>
<gene>
    <name evidence="6" type="ORF">PXEA_LOCUS1910</name>
</gene>
<accession>A0A448WCK7</accession>
<dbReference type="Pfam" id="PF00454">
    <property type="entry name" value="PI3_PI4_kinase"/>
    <property type="match status" value="1"/>
</dbReference>
<feature type="region of interest" description="Disordered" evidence="4">
    <location>
        <begin position="33"/>
        <end position="52"/>
    </location>
</feature>
<evidence type="ECO:0000256" key="2">
    <source>
        <dbReference type="ARBA" id="ARBA00022679"/>
    </source>
</evidence>
<evidence type="ECO:0000256" key="1">
    <source>
        <dbReference type="ARBA" id="ARBA00006209"/>
    </source>
</evidence>
<reference evidence="6" key="1">
    <citation type="submission" date="2018-11" db="EMBL/GenBank/DDBJ databases">
        <authorList>
            <consortium name="Pathogen Informatics"/>
        </authorList>
    </citation>
    <scope>NUCLEOTIDE SEQUENCE</scope>
</reference>
<comment type="similarity">
    <text evidence="1">Belongs to the PI3/PI4-kinase family. Type III PI4K subfamily.</text>
</comment>
<dbReference type="AlphaFoldDB" id="A0A448WCK7"/>
<evidence type="ECO:0000256" key="3">
    <source>
        <dbReference type="ARBA" id="ARBA00022777"/>
    </source>
</evidence>